<evidence type="ECO:0000256" key="7">
    <source>
        <dbReference type="ARBA" id="ARBA00023211"/>
    </source>
</evidence>
<organism evidence="9 10">
    <name type="scientific">Bacillus bruguierae</name>
    <dbReference type="NCBI Taxonomy" id="3127667"/>
    <lineage>
        <taxon>Bacteria</taxon>
        <taxon>Bacillati</taxon>
        <taxon>Bacillota</taxon>
        <taxon>Bacilli</taxon>
        <taxon>Bacillales</taxon>
        <taxon>Bacillaceae</taxon>
        <taxon>Bacillus</taxon>
    </lineage>
</organism>
<comment type="caution">
    <text evidence="9">The sequence shown here is derived from an EMBL/GenBank/DDBJ whole genome shotgun (WGS) entry which is preliminary data.</text>
</comment>
<keyword evidence="7 8" id="KW-0464">Manganese</keyword>
<keyword evidence="3 8" id="KW-0812">Transmembrane</keyword>
<feature type="transmembrane region" description="Helical" evidence="8">
    <location>
        <begin position="135"/>
        <end position="156"/>
    </location>
</feature>
<evidence type="ECO:0000256" key="6">
    <source>
        <dbReference type="ARBA" id="ARBA00023136"/>
    </source>
</evidence>
<dbReference type="HAMAP" id="MF_01521">
    <property type="entry name" value="MntP_pump"/>
    <property type="match status" value="1"/>
</dbReference>
<gene>
    <name evidence="8" type="primary">mntP</name>
    <name evidence="9" type="ORF">WAZ07_07100</name>
</gene>
<protein>
    <recommendedName>
        <fullName evidence="8">Putative manganese efflux pump MntP</fullName>
    </recommendedName>
</protein>
<dbReference type="RefSeq" id="WP_336471891.1">
    <property type="nucleotide sequence ID" value="NZ_JBAWSX010000003.1"/>
</dbReference>
<feature type="transmembrane region" description="Helical" evidence="8">
    <location>
        <begin position="69"/>
        <end position="91"/>
    </location>
</feature>
<keyword evidence="6 8" id="KW-0472">Membrane</keyword>
<feature type="transmembrane region" description="Helical" evidence="8">
    <location>
        <begin position="103"/>
        <end position="129"/>
    </location>
</feature>
<dbReference type="Pfam" id="PF02659">
    <property type="entry name" value="Mntp"/>
    <property type="match status" value="1"/>
</dbReference>
<dbReference type="Proteomes" id="UP001372526">
    <property type="component" value="Unassembled WGS sequence"/>
</dbReference>
<evidence type="ECO:0000256" key="3">
    <source>
        <dbReference type="ARBA" id="ARBA00022692"/>
    </source>
</evidence>
<evidence type="ECO:0000313" key="9">
    <source>
        <dbReference type="EMBL" id="MEI4801097.1"/>
    </source>
</evidence>
<dbReference type="InterPro" id="IPR022929">
    <property type="entry name" value="Put_MntP"/>
</dbReference>
<accession>A0ABU8FEI7</accession>
<dbReference type="InterPro" id="IPR003810">
    <property type="entry name" value="Mntp/YtaF"/>
</dbReference>
<dbReference type="EMBL" id="JBAWSX010000003">
    <property type="protein sequence ID" value="MEI4801097.1"/>
    <property type="molecule type" value="Genomic_DNA"/>
</dbReference>
<sequence>MTIEHIISELLPLCIMAFALGLDAFSVSLGMGMITLKLRQIFYIGITIGTFHIIMPFIGMILGRFLSEQFGSIATIIGSILLMGLGFHIVYTSMSHDDEHRNVPAGASLLLFAFSVSMDSFSVGLSLGIYGARTFVTILIFGVVSMMLTWFGLLIGRKAHSILGTYGEVLGGVILVGFGIKLLFSV</sequence>
<comment type="function">
    <text evidence="8">Probably functions as a manganese efflux pump.</text>
</comment>
<evidence type="ECO:0000256" key="8">
    <source>
        <dbReference type="HAMAP-Rule" id="MF_01521"/>
    </source>
</evidence>
<feature type="transmembrane region" description="Helical" evidence="8">
    <location>
        <begin position="41"/>
        <end position="63"/>
    </location>
</feature>
<keyword evidence="1 8" id="KW-0813">Transport</keyword>
<name>A0ABU8FEI7_9BACI</name>
<comment type="similarity">
    <text evidence="8">Belongs to the MntP (TC 9.B.29) family.</text>
</comment>
<comment type="subcellular location">
    <subcellularLocation>
        <location evidence="8">Cell membrane</location>
        <topology evidence="8">Multi-pass membrane protein</topology>
    </subcellularLocation>
</comment>
<proteinExistence type="inferred from homology"/>
<feature type="transmembrane region" description="Helical" evidence="8">
    <location>
        <begin position="6"/>
        <end position="29"/>
    </location>
</feature>
<evidence type="ECO:0000256" key="2">
    <source>
        <dbReference type="ARBA" id="ARBA00022475"/>
    </source>
</evidence>
<keyword evidence="2 8" id="KW-1003">Cell membrane</keyword>
<evidence type="ECO:0000256" key="5">
    <source>
        <dbReference type="ARBA" id="ARBA00023065"/>
    </source>
</evidence>
<evidence type="ECO:0000256" key="1">
    <source>
        <dbReference type="ARBA" id="ARBA00022448"/>
    </source>
</evidence>
<evidence type="ECO:0000313" key="10">
    <source>
        <dbReference type="Proteomes" id="UP001372526"/>
    </source>
</evidence>
<dbReference type="PANTHER" id="PTHR35529:SF1">
    <property type="entry name" value="MANGANESE EFFLUX PUMP MNTP-RELATED"/>
    <property type="match status" value="1"/>
</dbReference>
<reference evidence="9 10" key="1">
    <citation type="submission" date="2024-01" db="EMBL/GenBank/DDBJ databases">
        <title>Seven novel Bacillus-like species.</title>
        <authorList>
            <person name="Liu G."/>
        </authorList>
    </citation>
    <scope>NUCLEOTIDE SEQUENCE [LARGE SCALE GENOMIC DNA]</scope>
    <source>
        <strain evidence="9 10">FJAT-51639</strain>
    </source>
</reference>
<feature type="transmembrane region" description="Helical" evidence="8">
    <location>
        <begin position="163"/>
        <end position="184"/>
    </location>
</feature>
<dbReference type="PANTHER" id="PTHR35529">
    <property type="entry name" value="MANGANESE EFFLUX PUMP MNTP-RELATED"/>
    <property type="match status" value="1"/>
</dbReference>
<evidence type="ECO:0000256" key="4">
    <source>
        <dbReference type="ARBA" id="ARBA00022989"/>
    </source>
</evidence>
<keyword evidence="5 8" id="KW-0406">Ion transport</keyword>
<keyword evidence="10" id="KW-1185">Reference proteome</keyword>
<keyword evidence="4 8" id="KW-1133">Transmembrane helix</keyword>